<dbReference type="AlphaFoldDB" id="A0A8R2D151"/>
<feature type="domain" description="CCHC-type" evidence="3">
    <location>
        <begin position="383"/>
        <end position="397"/>
    </location>
</feature>
<keyword evidence="1" id="KW-0479">Metal-binding</keyword>
<feature type="region of interest" description="Disordered" evidence="2">
    <location>
        <begin position="147"/>
        <end position="173"/>
    </location>
</feature>
<dbReference type="SUPFAM" id="SSF57756">
    <property type="entry name" value="Retrovirus zinc finger-like domains"/>
    <property type="match status" value="1"/>
</dbReference>
<evidence type="ECO:0000259" key="3">
    <source>
        <dbReference type="PROSITE" id="PS50158"/>
    </source>
</evidence>
<dbReference type="OrthoDB" id="6625437at2759"/>
<feature type="region of interest" description="Disordered" evidence="2">
    <location>
        <begin position="191"/>
        <end position="218"/>
    </location>
</feature>
<dbReference type="Gene3D" id="4.10.60.10">
    <property type="entry name" value="Zinc finger, CCHC-type"/>
    <property type="match status" value="1"/>
</dbReference>
<dbReference type="EnsemblMetazoa" id="XM_016800574.1">
    <property type="protein sequence ID" value="XP_016656063.1"/>
    <property type="gene ID" value="LOC107882345"/>
</dbReference>
<dbReference type="SMART" id="SM00343">
    <property type="entry name" value="ZnF_C2HC"/>
    <property type="match status" value="2"/>
</dbReference>
<feature type="region of interest" description="Disordered" evidence="2">
    <location>
        <begin position="105"/>
        <end position="124"/>
    </location>
</feature>
<reference evidence="5" key="1">
    <citation type="submission" date="2010-06" db="EMBL/GenBank/DDBJ databases">
        <authorList>
            <person name="Jiang H."/>
            <person name="Abraham K."/>
            <person name="Ali S."/>
            <person name="Alsbrooks S.L."/>
            <person name="Anim B.N."/>
            <person name="Anosike U.S."/>
            <person name="Attaway T."/>
            <person name="Bandaranaike D.P."/>
            <person name="Battles P.K."/>
            <person name="Bell S.N."/>
            <person name="Bell A.V."/>
            <person name="Beltran B."/>
            <person name="Bickham C."/>
            <person name="Bustamante Y."/>
            <person name="Caleb T."/>
            <person name="Canada A."/>
            <person name="Cardenas V."/>
            <person name="Carter K."/>
            <person name="Chacko J."/>
            <person name="Chandrabose M.N."/>
            <person name="Chavez D."/>
            <person name="Chavez A."/>
            <person name="Chen L."/>
            <person name="Chu H.-S."/>
            <person name="Claassen K.J."/>
            <person name="Cockrell R."/>
            <person name="Collins M."/>
            <person name="Cooper J.A."/>
            <person name="Cree A."/>
            <person name="Curry S.M."/>
            <person name="Da Y."/>
            <person name="Dao M.D."/>
            <person name="Das B."/>
            <person name="Davila M.-L."/>
            <person name="Davy-Carroll L."/>
            <person name="Denson S."/>
            <person name="Dinh H."/>
            <person name="Ebong V.E."/>
            <person name="Edwards J.R."/>
            <person name="Egan A."/>
            <person name="El-Daye J."/>
            <person name="Escobedo L."/>
            <person name="Fernandez S."/>
            <person name="Fernando P.R."/>
            <person name="Flagg N."/>
            <person name="Forbes L.D."/>
            <person name="Fowler R.G."/>
            <person name="Fu Q."/>
            <person name="Gabisi R.A."/>
            <person name="Ganer J."/>
            <person name="Garbino Pronczuk A."/>
            <person name="Garcia R.M."/>
            <person name="Garner T."/>
            <person name="Garrett T.E."/>
            <person name="Gonzalez D.A."/>
            <person name="Hamid H."/>
            <person name="Hawkins E.S."/>
            <person name="Hirani K."/>
            <person name="Hogues M.E."/>
            <person name="Hollins B."/>
            <person name="Hsiao C.-H."/>
            <person name="Jabil R."/>
            <person name="James M.L."/>
            <person name="Jhangiani S.N."/>
            <person name="Johnson B."/>
            <person name="Johnson Q."/>
            <person name="Joshi V."/>
            <person name="Kalu J.B."/>
            <person name="Kam C."/>
            <person name="Kashfia A."/>
            <person name="Keebler J."/>
            <person name="Kisamo H."/>
            <person name="Kovar C.L."/>
            <person name="Lago L.A."/>
            <person name="Lai C.-Y."/>
            <person name="Laidlaw J."/>
            <person name="Lara F."/>
            <person name="Le T.-K."/>
            <person name="Lee S.L."/>
            <person name="Legall F.H."/>
            <person name="Lemon S.J."/>
            <person name="Lewis L.R."/>
            <person name="Li B."/>
            <person name="Liu Y."/>
            <person name="Liu Y.-S."/>
            <person name="Lopez J."/>
            <person name="Lozado R.J."/>
            <person name="Lu J."/>
            <person name="Madu R.C."/>
            <person name="Maheshwari M."/>
            <person name="Maheshwari R."/>
            <person name="Malloy K."/>
            <person name="Martinez E."/>
            <person name="Mathew T."/>
            <person name="Mercado I.C."/>
            <person name="Mercado C."/>
            <person name="Meyer B."/>
            <person name="Montgomery K."/>
            <person name="Morgan M.B."/>
            <person name="Munidasa M."/>
            <person name="Nazareth L.V."/>
            <person name="Nelson J."/>
            <person name="Ng B.M."/>
            <person name="Nguyen N.B."/>
            <person name="Nguyen P.Q."/>
            <person name="Nguyen T."/>
            <person name="Obregon M."/>
            <person name="Okwuonu G.O."/>
            <person name="Onwere C.G."/>
            <person name="Orozco G."/>
            <person name="Parra A."/>
            <person name="Patel S."/>
            <person name="Patil S."/>
            <person name="Perez A."/>
            <person name="Perez Y."/>
            <person name="Pham C."/>
            <person name="Primus E.L."/>
            <person name="Pu L.-L."/>
            <person name="Puazo M."/>
            <person name="Qin X."/>
            <person name="Quiroz J.B."/>
            <person name="Reese J."/>
            <person name="Richards S."/>
            <person name="Rives C.M."/>
            <person name="Robberts R."/>
            <person name="Ruiz S.J."/>
            <person name="Ruiz M.J."/>
            <person name="Santibanez J."/>
            <person name="Schneider B.W."/>
            <person name="Sisson I."/>
            <person name="Smith M."/>
            <person name="Sodergren E."/>
            <person name="Song X.-Z."/>
            <person name="Song B.B."/>
            <person name="Summersgill H."/>
            <person name="Thelus R."/>
            <person name="Thornton R.D."/>
            <person name="Trejos Z.Y."/>
            <person name="Usmani K."/>
            <person name="Vattathil S."/>
            <person name="Villasana D."/>
            <person name="Walker D.L."/>
            <person name="Wang S."/>
            <person name="Wang K."/>
            <person name="White C.S."/>
            <person name="Williams A.C."/>
            <person name="Williamson J."/>
            <person name="Wilson K."/>
            <person name="Woghiren I.O."/>
            <person name="Woodworth J.R."/>
            <person name="Worley K.C."/>
            <person name="Wright R.A."/>
            <person name="Wu W."/>
            <person name="Young L."/>
            <person name="Zhang L."/>
            <person name="Zhang J."/>
            <person name="Zhu Y."/>
            <person name="Muzny D.M."/>
            <person name="Weinstock G."/>
            <person name="Gibbs R.A."/>
        </authorList>
    </citation>
    <scope>NUCLEOTIDE SEQUENCE [LARGE SCALE GENOMIC DNA]</scope>
    <source>
        <strain evidence="5">LSR1</strain>
    </source>
</reference>
<dbReference type="InterPro" id="IPR001878">
    <property type="entry name" value="Znf_CCHC"/>
</dbReference>
<dbReference type="InterPro" id="IPR048365">
    <property type="entry name" value="TNP-like_RNaseH_N"/>
</dbReference>
<evidence type="ECO:0000313" key="5">
    <source>
        <dbReference type="Proteomes" id="UP000007819"/>
    </source>
</evidence>
<evidence type="ECO:0000256" key="1">
    <source>
        <dbReference type="PROSITE-ProRule" id="PRU00047"/>
    </source>
</evidence>
<proteinExistence type="predicted"/>
<name>A0A8R2D151_ACYPI</name>
<evidence type="ECO:0000256" key="2">
    <source>
        <dbReference type="SAM" id="MobiDB-lite"/>
    </source>
</evidence>
<keyword evidence="1" id="KW-0862">Zinc</keyword>
<protein>
    <recommendedName>
        <fullName evidence="3">CCHC-type domain-containing protein</fullName>
    </recommendedName>
</protein>
<dbReference type="GO" id="GO:0008270">
    <property type="term" value="F:zinc ion binding"/>
    <property type="evidence" value="ECO:0007669"/>
    <property type="project" value="UniProtKB-KW"/>
</dbReference>
<dbReference type="GO" id="GO:0003676">
    <property type="term" value="F:nucleic acid binding"/>
    <property type="evidence" value="ECO:0007669"/>
    <property type="project" value="InterPro"/>
</dbReference>
<dbReference type="RefSeq" id="XP_016656063.1">
    <property type="nucleotide sequence ID" value="XM_016800574.1"/>
</dbReference>
<keyword evidence="5" id="KW-1185">Reference proteome</keyword>
<dbReference type="KEGG" id="api:107882345"/>
<evidence type="ECO:0000313" key="4">
    <source>
        <dbReference type="EnsemblMetazoa" id="XP_016656063.1"/>
    </source>
</evidence>
<dbReference type="PROSITE" id="PS50158">
    <property type="entry name" value="ZF_CCHC"/>
    <property type="match status" value="1"/>
</dbReference>
<keyword evidence="1" id="KW-0863">Zinc-finger</keyword>
<feature type="compositionally biased region" description="Low complexity" evidence="2">
    <location>
        <begin position="157"/>
        <end position="168"/>
    </location>
</feature>
<sequence>MDPMDRFCILSYDEMQISEQLDFDKNVGKFVGYATLGNNLNSLREKNVCGHASRIEKQLETSGSMCMDVSTTEFVLRALEGSKRSVIIAYNELKSELKKIAKKEEENKANGEASNVGGKDSPLADNLATEFSSLRSEVGELSKAVRQLVDRKPEGHTGTTKRTQGRQQLAEDSEEALVTAAAWTEVVKKKTARKKNFQTQGEQSNDAKGRENTTKANPRVRARPQAIIVDVNSADFPALATKIRGGVNREVIGDSITGMRQAKSGALLIEVRGDTAQFEAVRAEISRSAGSEVEVRMLQQRVMVEVRDLDQWSTAEEVAEAAASVTGVPSEQLKVFGLRKRYGGSQSVLVSLPVGPSRELLNSGRLRVGMISCRVRLADQKQRCFRCFCSGHTAKECSGPDRTQCCRRCGESGHKVAACNALESAVSAFARSLAVEAPARK</sequence>
<accession>A0A8R2D151</accession>
<dbReference type="Pfam" id="PF21787">
    <property type="entry name" value="TNP-like_RNaseH_N"/>
    <property type="match status" value="1"/>
</dbReference>
<dbReference type="InterPro" id="IPR036875">
    <property type="entry name" value="Znf_CCHC_sf"/>
</dbReference>
<dbReference type="GeneID" id="107882345"/>
<dbReference type="Proteomes" id="UP000007819">
    <property type="component" value="Chromosome X"/>
</dbReference>
<reference evidence="4" key="2">
    <citation type="submission" date="2022-06" db="UniProtKB">
        <authorList>
            <consortium name="EnsemblMetazoa"/>
        </authorList>
    </citation>
    <scope>IDENTIFICATION</scope>
</reference>
<organism evidence="4 5">
    <name type="scientific">Acyrthosiphon pisum</name>
    <name type="common">Pea aphid</name>
    <dbReference type="NCBI Taxonomy" id="7029"/>
    <lineage>
        <taxon>Eukaryota</taxon>
        <taxon>Metazoa</taxon>
        <taxon>Ecdysozoa</taxon>
        <taxon>Arthropoda</taxon>
        <taxon>Hexapoda</taxon>
        <taxon>Insecta</taxon>
        <taxon>Pterygota</taxon>
        <taxon>Neoptera</taxon>
        <taxon>Paraneoptera</taxon>
        <taxon>Hemiptera</taxon>
        <taxon>Sternorrhyncha</taxon>
        <taxon>Aphidomorpha</taxon>
        <taxon>Aphidoidea</taxon>
        <taxon>Aphididae</taxon>
        <taxon>Macrosiphini</taxon>
        <taxon>Acyrthosiphon</taxon>
    </lineage>
</organism>